<sequence>MSLKIENNQKPPVELARRWRMRISTLQHITTHRRHLYSCFLQLVIVIVDFSNKTSTTVLLGITKIIQLLPYSIEEFVHFCNDCEKWTLRMSSKKVRYLIHTRDH</sequence>
<evidence type="ECO:0000313" key="3">
    <source>
        <dbReference type="Proteomes" id="UP000054632"/>
    </source>
</evidence>
<accession>A0A0V1ECD7</accession>
<gene>
    <name evidence="1" type="ORF">T4A_675</name>
    <name evidence="2" type="ORF">T4B_1935</name>
</gene>
<dbReference type="EMBL" id="JYDS01000157">
    <property type="protein sequence ID" value="KRZ22994.1"/>
    <property type="molecule type" value="Genomic_DNA"/>
</dbReference>
<proteinExistence type="predicted"/>
<keyword evidence="4" id="KW-1185">Reference proteome</keyword>
<dbReference type="Proteomes" id="UP000054632">
    <property type="component" value="Unassembled WGS sequence"/>
</dbReference>
<dbReference type="EMBL" id="JYDR01000057">
    <property type="protein sequence ID" value="KRY71485.1"/>
    <property type="molecule type" value="Genomic_DNA"/>
</dbReference>
<reference evidence="3 4" key="1">
    <citation type="submission" date="2015-01" db="EMBL/GenBank/DDBJ databases">
        <title>Evolution of Trichinella species and genotypes.</title>
        <authorList>
            <person name="Korhonen P.K."/>
            <person name="Edoardo P."/>
            <person name="Giuseppe L.R."/>
            <person name="Gasser R.B."/>
        </authorList>
    </citation>
    <scope>NUCLEOTIDE SEQUENCE [LARGE SCALE GENOMIC DNA]</scope>
    <source>
        <strain evidence="1">ISS13</strain>
        <strain evidence="2">ISS588</strain>
    </source>
</reference>
<dbReference type="Proteomes" id="UP000054805">
    <property type="component" value="Unassembled WGS sequence"/>
</dbReference>
<dbReference type="AlphaFoldDB" id="A0A0V1ECD7"/>
<evidence type="ECO:0000313" key="1">
    <source>
        <dbReference type="EMBL" id="KRY71485.1"/>
    </source>
</evidence>
<evidence type="ECO:0000313" key="2">
    <source>
        <dbReference type="EMBL" id="KRZ22994.1"/>
    </source>
</evidence>
<evidence type="ECO:0000313" key="4">
    <source>
        <dbReference type="Proteomes" id="UP000054805"/>
    </source>
</evidence>
<organism evidence="1 3">
    <name type="scientific">Trichinella pseudospiralis</name>
    <name type="common">Parasitic roundworm</name>
    <dbReference type="NCBI Taxonomy" id="6337"/>
    <lineage>
        <taxon>Eukaryota</taxon>
        <taxon>Metazoa</taxon>
        <taxon>Ecdysozoa</taxon>
        <taxon>Nematoda</taxon>
        <taxon>Enoplea</taxon>
        <taxon>Dorylaimia</taxon>
        <taxon>Trichinellida</taxon>
        <taxon>Trichinellidae</taxon>
        <taxon>Trichinella</taxon>
    </lineage>
</organism>
<comment type="caution">
    <text evidence="1">The sequence shown here is derived from an EMBL/GenBank/DDBJ whole genome shotgun (WGS) entry which is preliminary data.</text>
</comment>
<protein>
    <submittedName>
        <fullName evidence="1">Uncharacterized protein</fullName>
    </submittedName>
</protein>
<name>A0A0V1ECD7_TRIPS</name>